<dbReference type="InterPro" id="IPR038389">
    <property type="entry name" value="PSMG2_sf"/>
</dbReference>
<dbReference type="Proteomes" id="UP000594632">
    <property type="component" value="Chromosome"/>
</dbReference>
<reference evidence="11" key="2">
    <citation type="submission" date="2016-04" db="EMBL/GenBank/DDBJ databases">
        <authorList>
            <person name="Evans L.H."/>
            <person name="Alamgir A."/>
            <person name="Owens N."/>
            <person name="Weber N.D."/>
            <person name="Virtaneva K."/>
            <person name="Barbian K."/>
            <person name="Babar A."/>
            <person name="Rosenke K."/>
        </authorList>
    </citation>
    <scope>NUCLEOTIDE SEQUENCE</scope>
    <source>
        <strain evidence="11">P1</strain>
    </source>
</reference>
<dbReference type="SUPFAM" id="SSF159659">
    <property type="entry name" value="Cgl1923-like"/>
    <property type="match status" value="1"/>
</dbReference>
<evidence type="ECO:0000313" key="2">
    <source>
        <dbReference type="EMBL" id="AKA76853.1"/>
    </source>
</evidence>
<dbReference type="EMBL" id="CP033240">
    <property type="protein sequence ID" value="AZF81710.1"/>
    <property type="molecule type" value="Genomic_DNA"/>
</dbReference>
<name>A0A0E3K8H7_SACSO</name>
<dbReference type="EMBL" id="CP033238">
    <property type="protein sequence ID" value="AZF76497.1"/>
    <property type="molecule type" value="Genomic_DNA"/>
</dbReference>
<dbReference type="RefSeq" id="WP_009992353.1">
    <property type="nucleotide sequence ID" value="NZ_CP011055.2"/>
</dbReference>
<evidence type="ECO:0000313" key="16">
    <source>
        <dbReference type="Proteomes" id="UP000267993"/>
    </source>
</evidence>
<proteinExistence type="predicted"/>
<evidence type="ECO:0000313" key="6">
    <source>
        <dbReference type="EMBL" id="AZF73874.1"/>
    </source>
</evidence>
<organism evidence="1 13">
    <name type="scientific">Saccharolobus solfataricus</name>
    <name type="common">Sulfolobus solfataricus</name>
    <dbReference type="NCBI Taxonomy" id="2287"/>
    <lineage>
        <taxon>Archaea</taxon>
        <taxon>Thermoproteota</taxon>
        <taxon>Thermoprotei</taxon>
        <taxon>Sulfolobales</taxon>
        <taxon>Sulfolobaceae</taxon>
        <taxon>Saccharolobus</taxon>
    </lineage>
</organism>
<evidence type="ECO:0000313" key="17">
    <source>
        <dbReference type="Proteomes" id="UP000273194"/>
    </source>
</evidence>
<keyword evidence="11" id="KW-0436">Ligase</keyword>
<evidence type="ECO:0000313" key="3">
    <source>
        <dbReference type="EMBL" id="AKA79546.1"/>
    </source>
</evidence>
<dbReference type="Pfam" id="PF09754">
    <property type="entry name" value="PAC2"/>
    <property type="match status" value="1"/>
</dbReference>
<dbReference type="Proteomes" id="UP000076770">
    <property type="component" value="Chromosome i"/>
</dbReference>
<protein>
    <submittedName>
        <fullName evidence="11">Carboxylate-amine ligase</fullName>
    </submittedName>
    <submittedName>
        <fullName evidence="1">Proteasome assembly chaperone family protein</fullName>
    </submittedName>
</protein>
<evidence type="ECO:0000313" key="13">
    <source>
        <dbReference type="Proteomes" id="UP000033085"/>
    </source>
</evidence>
<dbReference type="GeneID" id="38468560"/>
<evidence type="ECO:0000313" key="22">
    <source>
        <dbReference type="Proteomes" id="UP000594632"/>
    </source>
</evidence>
<evidence type="ECO:0000313" key="10">
    <source>
        <dbReference type="EMBL" id="QPG51105.1"/>
    </source>
</evidence>
<evidence type="ECO:0000313" key="1">
    <source>
        <dbReference type="EMBL" id="AKA74155.1"/>
    </source>
</evidence>
<dbReference type="KEGG" id="ssof:SULC_1932"/>
<dbReference type="KEGG" id="ssoa:SULA_1933"/>
<dbReference type="EMBL" id="CP033236">
    <property type="protein sequence ID" value="AZF71254.1"/>
    <property type="molecule type" value="Genomic_DNA"/>
</dbReference>
<dbReference type="EMBL" id="CP033235">
    <property type="protein sequence ID" value="AZF68634.1"/>
    <property type="molecule type" value="Genomic_DNA"/>
</dbReference>
<dbReference type="Proteomes" id="UP000033057">
    <property type="component" value="Chromosome"/>
</dbReference>
<reference evidence="16 17" key="4">
    <citation type="journal article" date="2018" name="Proc. Natl. Acad. Sci. U.S.A.">
        <title>Nonmutational mechanism of inheritance in the Archaeon Sulfolobus solfataricus.</title>
        <authorList>
            <person name="Payne S."/>
            <person name="McCarthy S."/>
            <person name="Johnson T."/>
            <person name="North E."/>
            <person name="Blum P."/>
        </authorList>
    </citation>
    <scope>NUCLEOTIDE SEQUENCE [LARGE SCALE GENOMIC DNA]</scope>
    <source>
        <strain evidence="5 16">SARC-H</strain>
        <strain evidence="6 19">SARC-I</strain>
        <strain evidence="8 20">SARC-N</strain>
        <strain evidence="9 21">SARC-O</strain>
        <strain evidence="4 17">SULG</strain>
        <strain evidence="7 18">SULM</strain>
    </source>
</reference>
<reference evidence="1" key="5">
    <citation type="submission" date="2018-10" db="EMBL/GenBank/DDBJ databases">
        <authorList>
            <person name="McCarthy S."/>
            <person name="Gradnigo J."/>
            <person name="Johnson T."/>
            <person name="Payne S."/>
            <person name="Lipzen A."/>
            <person name="Schackwitz W."/>
            <person name="Martin J."/>
            <person name="Moriyama E."/>
            <person name="Blum P."/>
        </authorList>
    </citation>
    <scope>NUCLEOTIDE SEQUENCE</scope>
    <source>
        <strain evidence="1">SARC-B</strain>
        <strain evidence="2">SARC-C</strain>
        <strain evidence="3">SULA</strain>
    </source>
</reference>
<dbReference type="Proteomes" id="UP000267993">
    <property type="component" value="Chromosome"/>
</dbReference>
<evidence type="ECO:0000313" key="21">
    <source>
        <dbReference type="Proteomes" id="UP000282269"/>
    </source>
</evidence>
<dbReference type="Gene3D" id="3.40.50.10900">
    <property type="entry name" value="PAC-like subunit"/>
    <property type="match status" value="1"/>
</dbReference>
<evidence type="ECO:0000313" key="5">
    <source>
        <dbReference type="EMBL" id="AZF71254.1"/>
    </source>
</evidence>
<dbReference type="KEGG" id="ssol:SULB_1934"/>
<dbReference type="EMBL" id="CP011056">
    <property type="protein sequence ID" value="AKA76853.1"/>
    <property type="molecule type" value="Genomic_DNA"/>
</dbReference>
<dbReference type="Proteomes" id="UP000282269">
    <property type="component" value="Chromosome"/>
</dbReference>
<evidence type="ECO:0000313" key="14">
    <source>
        <dbReference type="Proteomes" id="UP000033106"/>
    </source>
</evidence>
<dbReference type="EMBL" id="LT549890">
    <property type="protein sequence ID" value="SAI84511.1"/>
    <property type="molecule type" value="Genomic_DNA"/>
</dbReference>
<accession>A0A0E3K8H7</accession>
<reference evidence="12 13" key="1">
    <citation type="journal article" date="2015" name="Genome Announc.">
        <title>Complete Genome Sequence of Sulfolobus solfataricus Strain 98/2 and Evolved Derivatives.</title>
        <authorList>
            <person name="McCarthy S."/>
            <person name="Gradnigo J."/>
            <person name="Johnson T."/>
            <person name="Payne S."/>
            <person name="Lipzen A."/>
            <person name="Martin J."/>
            <person name="Schackwitz W."/>
            <person name="Moriyama E."/>
            <person name="Blum P."/>
        </authorList>
    </citation>
    <scope>NUCLEOTIDE SEQUENCE [LARGE SCALE GENOMIC DNA]</scope>
    <source>
        <strain evidence="12">98/2 SULC</strain>
        <strain evidence="1">SARC-B</strain>
        <strain evidence="2">SARC-C</strain>
        <strain evidence="3 14">SULA</strain>
        <strain evidence="13">SULB</strain>
    </source>
</reference>
<dbReference type="EMBL" id="CP011055">
    <property type="protein sequence ID" value="AKA74155.1"/>
    <property type="molecule type" value="Genomic_DNA"/>
</dbReference>
<dbReference type="EMBL" id="CP050869">
    <property type="protein sequence ID" value="QPG51105.1"/>
    <property type="molecule type" value="Genomic_DNA"/>
</dbReference>
<dbReference type="EMBL" id="CP033237">
    <property type="protein sequence ID" value="AZF73874.1"/>
    <property type="molecule type" value="Genomic_DNA"/>
</dbReference>
<dbReference type="AlphaFoldDB" id="A0A0E3K8H7"/>
<gene>
    <name evidence="10" type="ORF">HFC64_15875</name>
    <name evidence="11" type="ORF">SSOP1_0957</name>
    <name evidence="3" type="ORF">SULA_1933</name>
    <name evidence="1" type="ORF">SULB_1934</name>
    <name evidence="2" type="ORF">SULC_1932</name>
    <name evidence="4" type="ORF">SULG_09720</name>
    <name evidence="5" type="ORF">SULH_09720</name>
    <name evidence="6" type="ORF">SULI_09720</name>
    <name evidence="7" type="ORF">SULM_09710</name>
    <name evidence="8" type="ORF">SULN_09710</name>
    <name evidence="9" type="ORF">SULO_09720</name>
</gene>
<evidence type="ECO:0000313" key="11">
    <source>
        <dbReference type="EMBL" id="SAI84511.1"/>
    </source>
</evidence>
<dbReference type="GO" id="GO:0016874">
    <property type="term" value="F:ligase activity"/>
    <property type="evidence" value="ECO:0007669"/>
    <property type="project" value="UniProtKB-KW"/>
</dbReference>
<evidence type="ECO:0000313" key="15">
    <source>
        <dbReference type="Proteomes" id="UP000076770"/>
    </source>
</evidence>
<dbReference type="Proteomes" id="UP000275843">
    <property type="component" value="Chromosome"/>
</dbReference>
<dbReference type="PANTHER" id="PTHR35610:SF3">
    <property type="entry name" value="PROTEASOME ASSEMBLY CHAPERONE FAMILY PROTEIN"/>
    <property type="match status" value="1"/>
</dbReference>
<dbReference type="GO" id="GO:0000502">
    <property type="term" value="C:proteasome complex"/>
    <property type="evidence" value="ECO:0007669"/>
    <property type="project" value="UniProtKB-KW"/>
</dbReference>
<dbReference type="GeneID" id="1455170"/>
<evidence type="ECO:0000313" key="18">
    <source>
        <dbReference type="Proteomes" id="UP000273443"/>
    </source>
</evidence>
<dbReference type="EMBL" id="CP033239">
    <property type="protein sequence ID" value="AZF79106.1"/>
    <property type="molecule type" value="Genomic_DNA"/>
</dbReference>
<dbReference type="Proteomes" id="UP000273194">
    <property type="component" value="Chromosome"/>
</dbReference>
<dbReference type="OrthoDB" id="31247at2157"/>
<reference evidence="10 22" key="6">
    <citation type="journal article" date="2020" name="Nat. Commun.">
        <title>The structures of two archaeal type IV pili illuminate evolutionary relationships.</title>
        <authorList>
            <person name="Wang F."/>
            <person name="Baquero D.P."/>
            <person name="Su Z."/>
            <person name="Beltran L.C."/>
            <person name="Prangishvili D."/>
            <person name="Krupovic M."/>
            <person name="Egelman E.H."/>
        </authorList>
    </citation>
    <scope>NUCLEOTIDE SEQUENCE [LARGE SCALE GENOMIC DNA]</scope>
    <source>
        <strain evidence="10 22">POZ149</strain>
    </source>
</reference>
<evidence type="ECO:0000313" key="19">
    <source>
        <dbReference type="Proteomes" id="UP000275843"/>
    </source>
</evidence>
<dbReference type="InterPro" id="IPR019151">
    <property type="entry name" value="Proteasome_assmbl_chaperone_2"/>
</dbReference>
<evidence type="ECO:0000313" key="9">
    <source>
        <dbReference type="EMBL" id="AZF81710.1"/>
    </source>
</evidence>
<dbReference type="Proteomes" id="UP000278715">
    <property type="component" value="Chromosome"/>
</dbReference>
<dbReference type="EMBL" id="CP011057">
    <property type="protein sequence ID" value="AKA79546.1"/>
    <property type="molecule type" value="Genomic_DNA"/>
</dbReference>
<evidence type="ECO:0000313" key="20">
    <source>
        <dbReference type="Proteomes" id="UP000278715"/>
    </source>
</evidence>
<dbReference type="Proteomes" id="UP000033085">
    <property type="component" value="Chromosome"/>
</dbReference>
<dbReference type="Proteomes" id="UP000033106">
    <property type="component" value="Chromosome"/>
</dbReference>
<dbReference type="PATRIC" id="fig|2287.6.peg.1986"/>
<reference evidence="15" key="3">
    <citation type="submission" date="2016-04" db="EMBL/GenBank/DDBJ databases">
        <authorList>
            <person name="Shah S.A."/>
            <person name="Garrett R.A."/>
        </authorList>
    </citation>
    <scope>NUCLEOTIDE SEQUENCE [LARGE SCALE GENOMIC DNA]</scope>
    <source>
        <strain evidence="15">ATCC 35091 / DSM 1616 / JCM 8930 / NBRC 15331 / P1</strain>
    </source>
</reference>
<sequence>MGRLSEVFEVRERYVPQIGRPSYLLVSLPDAGLVGSISGEFLINYLNLREYGEIYSNKHLPPISHVVNGVAKSPIRLYHYDNFLLLHSWIAIPANSINHLANLVVSYAEKYGIQTIISITGVPVPNRLDLEKPTPYWVASSEDFAKELDSLNLMKKFVEGYVSGPYAPILFQSAKKLIRNLLIVVESFLDLPDPEAAAVALDILSKMLGFKVDTSSLLKEAEEIRERIKGLMQQTRQELPNYSGLRPSTYA</sequence>
<dbReference type="PANTHER" id="PTHR35610">
    <property type="entry name" value="3-ISOPROPYLMALATE DEHYDRATASE-RELATED"/>
    <property type="match status" value="1"/>
</dbReference>
<evidence type="ECO:0000313" key="8">
    <source>
        <dbReference type="EMBL" id="AZF79106.1"/>
    </source>
</evidence>
<dbReference type="Proteomes" id="UP000273443">
    <property type="component" value="Chromosome"/>
</dbReference>
<evidence type="ECO:0000313" key="12">
    <source>
        <dbReference type="Proteomes" id="UP000033057"/>
    </source>
</evidence>
<keyword evidence="1" id="KW-0647">Proteasome</keyword>
<evidence type="ECO:0000313" key="7">
    <source>
        <dbReference type="EMBL" id="AZF76497.1"/>
    </source>
</evidence>
<evidence type="ECO:0000313" key="4">
    <source>
        <dbReference type="EMBL" id="AZF68634.1"/>
    </source>
</evidence>